<dbReference type="InterPro" id="IPR002076">
    <property type="entry name" value="ELO_fam"/>
</dbReference>
<gene>
    <name evidence="11" type="ORF">TPAB3V08_LOCUS8303</name>
</gene>
<keyword evidence="12" id="KW-1185">Reference proteome</keyword>
<keyword evidence="9 10" id="KW-0275">Fatty acid biosynthesis</keyword>
<evidence type="ECO:0000256" key="3">
    <source>
        <dbReference type="ARBA" id="ARBA00022679"/>
    </source>
</evidence>
<sequence>MILTSRYVTSETYIPEENMLREVTTLKGECESSRIKMFFVIWKKNNQVTFFHVYQHVSTAGITFIGAKWRSDVPHFAQYTLVHVLMYTYYLLALQGPEMHKKLTKFKKYLTTIQLKSPETLLTVRINELCSPLRRRSEVMKTCLSVADATSVAVDSAGTPSTGAATFCSDTVSSPSVSALAFSSATSTKASLSSPFSLLTRWVEMSYMKISLEVAFAPDFGLKREKKTKMVTYYFSSYNLVVIL</sequence>
<evidence type="ECO:0000256" key="8">
    <source>
        <dbReference type="ARBA" id="ARBA00023136"/>
    </source>
</evidence>
<keyword evidence="8" id="KW-0472">Membrane</keyword>
<keyword evidence="4" id="KW-0812">Transmembrane</keyword>
<dbReference type="Proteomes" id="UP001153148">
    <property type="component" value="Unassembled WGS sequence"/>
</dbReference>
<proteinExistence type="inferred from homology"/>
<organism evidence="11 12">
    <name type="scientific">Timema podura</name>
    <name type="common">Walking stick</name>
    <dbReference type="NCBI Taxonomy" id="61482"/>
    <lineage>
        <taxon>Eukaryota</taxon>
        <taxon>Metazoa</taxon>
        <taxon>Ecdysozoa</taxon>
        <taxon>Arthropoda</taxon>
        <taxon>Hexapoda</taxon>
        <taxon>Insecta</taxon>
        <taxon>Pterygota</taxon>
        <taxon>Neoptera</taxon>
        <taxon>Polyneoptera</taxon>
        <taxon>Phasmatodea</taxon>
        <taxon>Timematodea</taxon>
        <taxon>Timematoidea</taxon>
        <taxon>Timematidae</taxon>
        <taxon>Timema</taxon>
    </lineage>
</organism>
<dbReference type="EC" id="2.3.1.199" evidence="10"/>
<evidence type="ECO:0000256" key="4">
    <source>
        <dbReference type="ARBA" id="ARBA00022692"/>
    </source>
</evidence>
<name>A0ABN7P2J3_TIMPD</name>
<feature type="non-terminal residue" evidence="11">
    <location>
        <position position="244"/>
    </location>
</feature>
<comment type="caution">
    <text evidence="11">The sequence shown here is derived from an EMBL/GenBank/DDBJ whole genome shotgun (WGS) entry which is preliminary data.</text>
</comment>
<evidence type="ECO:0000313" key="12">
    <source>
        <dbReference type="Proteomes" id="UP001153148"/>
    </source>
</evidence>
<dbReference type="Pfam" id="PF01151">
    <property type="entry name" value="ELO"/>
    <property type="match status" value="1"/>
</dbReference>
<evidence type="ECO:0000256" key="9">
    <source>
        <dbReference type="ARBA" id="ARBA00023160"/>
    </source>
</evidence>
<dbReference type="PANTHER" id="PTHR11157:SF126">
    <property type="entry name" value="ELONGATION OF VERY LONG CHAIN FATTY ACIDS PROTEIN"/>
    <property type="match status" value="1"/>
</dbReference>
<reference evidence="11" key="1">
    <citation type="submission" date="2021-03" db="EMBL/GenBank/DDBJ databases">
        <authorList>
            <person name="Tran Van P."/>
        </authorList>
    </citation>
    <scope>NUCLEOTIDE SEQUENCE</scope>
</reference>
<keyword evidence="7 10" id="KW-0443">Lipid metabolism</keyword>
<comment type="similarity">
    <text evidence="10">Belongs to the ELO family.</text>
</comment>
<keyword evidence="5 10" id="KW-0276">Fatty acid metabolism</keyword>
<comment type="catalytic activity">
    <reaction evidence="10">
        <text>a very-long-chain acyl-CoA + malonyl-CoA + H(+) = a very-long-chain 3-oxoacyl-CoA + CO2 + CoA</text>
        <dbReference type="Rhea" id="RHEA:32727"/>
        <dbReference type="ChEBI" id="CHEBI:15378"/>
        <dbReference type="ChEBI" id="CHEBI:16526"/>
        <dbReference type="ChEBI" id="CHEBI:57287"/>
        <dbReference type="ChEBI" id="CHEBI:57384"/>
        <dbReference type="ChEBI" id="CHEBI:90725"/>
        <dbReference type="ChEBI" id="CHEBI:90736"/>
        <dbReference type="EC" id="2.3.1.199"/>
    </reaction>
</comment>
<dbReference type="EMBL" id="CAJPIN010015539">
    <property type="protein sequence ID" value="CAG2061349.1"/>
    <property type="molecule type" value="Genomic_DNA"/>
</dbReference>
<evidence type="ECO:0000256" key="2">
    <source>
        <dbReference type="ARBA" id="ARBA00022516"/>
    </source>
</evidence>
<protein>
    <recommendedName>
        <fullName evidence="10">Elongation of very long chain fatty acids protein</fullName>
        <ecNumber evidence="10">2.3.1.199</ecNumber>
    </recommendedName>
    <alternativeName>
        <fullName evidence="10">Very-long-chain 3-oxoacyl-CoA synthase</fullName>
    </alternativeName>
</protein>
<keyword evidence="3 10" id="KW-0808">Transferase</keyword>
<accession>A0ABN7P2J3</accession>
<comment type="subcellular location">
    <subcellularLocation>
        <location evidence="1">Membrane</location>
        <topology evidence="1">Multi-pass membrane protein</topology>
    </subcellularLocation>
</comment>
<evidence type="ECO:0000256" key="6">
    <source>
        <dbReference type="ARBA" id="ARBA00022989"/>
    </source>
</evidence>
<dbReference type="PANTHER" id="PTHR11157">
    <property type="entry name" value="FATTY ACID ACYL TRANSFERASE-RELATED"/>
    <property type="match status" value="1"/>
</dbReference>
<keyword evidence="6" id="KW-1133">Transmembrane helix</keyword>
<evidence type="ECO:0000256" key="5">
    <source>
        <dbReference type="ARBA" id="ARBA00022832"/>
    </source>
</evidence>
<evidence type="ECO:0000256" key="7">
    <source>
        <dbReference type="ARBA" id="ARBA00023098"/>
    </source>
</evidence>
<evidence type="ECO:0000256" key="10">
    <source>
        <dbReference type="RuleBase" id="RU361115"/>
    </source>
</evidence>
<keyword evidence="2 10" id="KW-0444">Lipid biosynthesis</keyword>
<evidence type="ECO:0000256" key="1">
    <source>
        <dbReference type="ARBA" id="ARBA00004141"/>
    </source>
</evidence>
<evidence type="ECO:0000313" key="11">
    <source>
        <dbReference type="EMBL" id="CAG2061349.1"/>
    </source>
</evidence>